<dbReference type="AlphaFoldDB" id="A0A1E5Q9V6"/>
<dbReference type="Gene3D" id="1.10.287.470">
    <property type="entry name" value="Helix hairpin bin"/>
    <property type="match status" value="1"/>
</dbReference>
<evidence type="ECO:0000313" key="3">
    <source>
        <dbReference type="EMBL" id="OEJ68513.1"/>
    </source>
</evidence>
<dbReference type="SUPFAM" id="SSF111369">
    <property type="entry name" value="HlyD-like secretion proteins"/>
    <property type="match status" value="1"/>
</dbReference>
<feature type="signal peptide" evidence="1">
    <location>
        <begin position="1"/>
        <end position="23"/>
    </location>
</feature>
<dbReference type="Proteomes" id="UP000095347">
    <property type="component" value="Unassembled WGS sequence"/>
</dbReference>
<comment type="caution">
    <text evidence="3">The sequence shown here is derived from an EMBL/GenBank/DDBJ whole genome shotgun (WGS) entry which is preliminary data.</text>
</comment>
<organism evidence="3 4">
    <name type="scientific">Magnetovibrio blakemorei</name>
    <dbReference type="NCBI Taxonomy" id="28181"/>
    <lineage>
        <taxon>Bacteria</taxon>
        <taxon>Pseudomonadati</taxon>
        <taxon>Pseudomonadota</taxon>
        <taxon>Alphaproteobacteria</taxon>
        <taxon>Rhodospirillales</taxon>
        <taxon>Magnetovibrionaceae</taxon>
        <taxon>Magnetovibrio</taxon>
    </lineage>
</organism>
<feature type="domain" description="Multidrug resistance protein MdtA-like barrel-sandwich hybrid" evidence="2">
    <location>
        <begin position="32"/>
        <end position="166"/>
    </location>
</feature>
<sequence>MKKTFYCVLMATCLMALPSTSWAADRALAFAVSGVVADIKVQPGASVAQGDVLAVLDLAPFQARAQAADAAVKATKVILDLASRRLQQTQELFDALSTSAEQVELAQTTQANAKMAYENARRDAALAAWKLGRATLKAPTAGTVASIPGYVGQVVNLNAETLAVVVVNTP</sequence>
<dbReference type="Pfam" id="PF25917">
    <property type="entry name" value="BSH_RND"/>
    <property type="match status" value="1"/>
</dbReference>
<evidence type="ECO:0000313" key="4">
    <source>
        <dbReference type="Proteomes" id="UP000095347"/>
    </source>
</evidence>
<dbReference type="STRING" id="28181.BEN30_06195"/>
<keyword evidence="4" id="KW-1185">Reference proteome</keyword>
<dbReference type="OrthoDB" id="9813967at2"/>
<keyword evidence="1" id="KW-0732">Signal</keyword>
<dbReference type="InterPro" id="IPR058625">
    <property type="entry name" value="MdtA-like_BSH"/>
</dbReference>
<dbReference type="EMBL" id="MCGG01000013">
    <property type="protein sequence ID" value="OEJ68513.1"/>
    <property type="molecule type" value="Genomic_DNA"/>
</dbReference>
<gene>
    <name evidence="3" type="ORF">BEN30_06195</name>
</gene>
<dbReference type="PANTHER" id="PTHR30367:SF1">
    <property type="entry name" value="MULTIDRUG RESISTANCE PROTEIN MDTN"/>
    <property type="match status" value="1"/>
</dbReference>
<accession>A0A1E5Q9V6</accession>
<dbReference type="InterPro" id="IPR050393">
    <property type="entry name" value="MFP_Efflux_Pump"/>
</dbReference>
<dbReference type="Gene3D" id="2.40.50.100">
    <property type="match status" value="1"/>
</dbReference>
<reference evidence="4" key="1">
    <citation type="submission" date="2016-07" db="EMBL/GenBank/DDBJ databases">
        <authorList>
            <person name="Florea S."/>
            <person name="Webb J.S."/>
            <person name="Jaromczyk J."/>
            <person name="Schardl C.L."/>
        </authorList>
    </citation>
    <scope>NUCLEOTIDE SEQUENCE [LARGE SCALE GENOMIC DNA]</scope>
    <source>
        <strain evidence="4">MV-1</strain>
    </source>
</reference>
<evidence type="ECO:0000256" key="1">
    <source>
        <dbReference type="SAM" id="SignalP"/>
    </source>
</evidence>
<proteinExistence type="predicted"/>
<name>A0A1E5Q9V6_9PROT</name>
<feature type="chain" id="PRO_5009184154" description="Multidrug resistance protein MdtA-like barrel-sandwich hybrid domain-containing protein" evidence="1">
    <location>
        <begin position="24"/>
        <end position="170"/>
    </location>
</feature>
<dbReference type="PANTHER" id="PTHR30367">
    <property type="entry name" value="P-HYDROXYBENZOIC ACID EFFLUX PUMP SUBUNIT AAEA-RELATED"/>
    <property type="match status" value="1"/>
</dbReference>
<protein>
    <recommendedName>
        <fullName evidence="2">Multidrug resistance protein MdtA-like barrel-sandwich hybrid domain-containing protein</fullName>
    </recommendedName>
</protein>
<dbReference type="RefSeq" id="WP_069957176.1">
    <property type="nucleotide sequence ID" value="NZ_MCGG01000013.1"/>
</dbReference>
<evidence type="ECO:0000259" key="2">
    <source>
        <dbReference type="Pfam" id="PF25917"/>
    </source>
</evidence>